<dbReference type="Proteomes" id="UP000185003">
    <property type="component" value="Unassembled WGS sequence"/>
</dbReference>
<gene>
    <name evidence="1" type="ORF">SAMN04488055_3034</name>
</gene>
<name>A0A1N6GXC8_9BACT</name>
<accession>A0A1N6GXC8</accession>
<dbReference type="EMBL" id="FSRA01000001">
    <property type="protein sequence ID" value="SIO12097.1"/>
    <property type="molecule type" value="Genomic_DNA"/>
</dbReference>
<keyword evidence="2" id="KW-1185">Reference proteome</keyword>
<dbReference type="AlphaFoldDB" id="A0A1N6GXC8"/>
<dbReference type="OrthoDB" id="668489at2"/>
<reference evidence="1 2" key="1">
    <citation type="submission" date="2016-11" db="EMBL/GenBank/DDBJ databases">
        <authorList>
            <person name="Jaros S."/>
            <person name="Januszkiewicz K."/>
            <person name="Wedrychowicz H."/>
        </authorList>
    </citation>
    <scope>NUCLEOTIDE SEQUENCE [LARGE SCALE GENOMIC DNA]</scope>
    <source>
        <strain evidence="1 2">DSM 24787</strain>
    </source>
</reference>
<dbReference type="PROSITE" id="PS51257">
    <property type="entry name" value="PROKAR_LIPOPROTEIN"/>
    <property type="match status" value="1"/>
</dbReference>
<dbReference type="RefSeq" id="WP_074240033.1">
    <property type="nucleotide sequence ID" value="NZ_FSRA01000001.1"/>
</dbReference>
<evidence type="ECO:0000313" key="1">
    <source>
        <dbReference type="EMBL" id="SIO12097.1"/>
    </source>
</evidence>
<sequence>MRNLIYLFAACVLLATACKKSRNNTPKPKLERRSLQDKEVSYLHPQLINIDGDTLHDVYFVVGLINDSEGVHAKFAALAVKHAKLLSQPDSVIKLTKGEVIPVIPDHPREWNGYDTYLCEILLPAGNPADTTWRGAWTAANRKYIGVQFMIGNEPYLGWISASVDTARDCMILHEAAWRKASAGNIHAGDLE</sequence>
<proteinExistence type="predicted"/>
<evidence type="ECO:0000313" key="2">
    <source>
        <dbReference type="Proteomes" id="UP000185003"/>
    </source>
</evidence>
<organism evidence="1 2">
    <name type="scientific">Chitinophaga niabensis</name>
    <dbReference type="NCBI Taxonomy" id="536979"/>
    <lineage>
        <taxon>Bacteria</taxon>
        <taxon>Pseudomonadati</taxon>
        <taxon>Bacteroidota</taxon>
        <taxon>Chitinophagia</taxon>
        <taxon>Chitinophagales</taxon>
        <taxon>Chitinophagaceae</taxon>
        <taxon>Chitinophaga</taxon>
    </lineage>
</organism>
<protein>
    <submittedName>
        <fullName evidence="1">Uncharacterized protein</fullName>
    </submittedName>
</protein>